<evidence type="ECO:0000313" key="2">
    <source>
        <dbReference type="Proteomes" id="UP001497644"/>
    </source>
</evidence>
<protein>
    <submittedName>
        <fullName evidence="1">Uncharacterized protein</fullName>
    </submittedName>
</protein>
<reference evidence="1" key="1">
    <citation type="submission" date="2024-04" db="EMBL/GenBank/DDBJ databases">
        <authorList>
            <consortium name="Molecular Ecology Group"/>
        </authorList>
    </citation>
    <scope>NUCLEOTIDE SEQUENCE</scope>
</reference>
<sequence>MEGKQILKTTIFSSCIQKVLIEEYSKLNTHPRITDKIYYSTLGSVLNNAKDWEGHRLLMRQKEVNPVHSENENESEV</sequence>
<dbReference type="AlphaFoldDB" id="A0AAV2MX31"/>
<comment type="caution">
    <text evidence="1">The sequence shown here is derived from an EMBL/GenBank/DDBJ whole genome shotgun (WGS) entry which is preliminary data.</text>
</comment>
<evidence type="ECO:0000313" key="1">
    <source>
        <dbReference type="EMBL" id="CAL1671894.1"/>
    </source>
</evidence>
<name>A0AAV2MX31_9HYME</name>
<dbReference type="Proteomes" id="UP001497644">
    <property type="component" value="Unassembled WGS sequence"/>
</dbReference>
<organism evidence="1 2">
    <name type="scientific">Lasius platythorax</name>
    <dbReference type="NCBI Taxonomy" id="488582"/>
    <lineage>
        <taxon>Eukaryota</taxon>
        <taxon>Metazoa</taxon>
        <taxon>Ecdysozoa</taxon>
        <taxon>Arthropoda</taxon>
        <taxon>Hexapoda</taxon>
        <taxon>Insecta</taxon>
        <taxon>Pterygota</taxon>
        <taxon>Neoptera</taxon>
        <taxon>Endopterygota</taxon>
        <taxon>Hymenoptera</taxon>
        <taxon>Apocrita</taxon>
        <taxon>Aculeata</taxon>
        <taxon>Formicoidea</taxon>
        <taxon>Formicidae</taxon>
        <taxon>Formicinae</taxon>
        <taxon>Lasius</taxon>
        <taxon>Lasius</taxon>
    </lineage>
</organism>
<gene>
    <name evidence="1" type="ORF">LPLAT_LOCUS5311</name>
</gene>
<accession>A0AAV2MX31</accession>
<dbReference type="EMBL" id="CAXIPU020000435">
    <property type="protein sequence ID" value="CAL1671894.1"/>
    <property type="molecule type" value="Genomic_DNA"/>
</dbReference>
<keyword evidence="2" id="KW-1185">Reference proteome</keyword>
<proteinExistence type="predicted"/>